<dbReference type="CDD" id="cd03695">
    <property type="entry name" value="CysN_NodQ_II"/>
    <property type="match status" value="1"/>
</dbReference>
<dbReference type="InterPro" id="IPR044138">
    <property type="entry name" value="CysN_II"/>
</dbReference>
<accession>A0ABX8N5A3</accession>
<feature type="active site" description="Phosphoserine intermediate" evidence="5">
    <location>
        <position position="542"/>
    </location>
</feature>
<keyword evidence="3 5" id="KW-0067">ATP-binding</keyword>
<dbReference type="CDD" id="cd04095">
    <property type="entry name" value="CysN_NoDQ_III"/>
    <property type="match status" value="1"/>
</dbReference>
<dbReference type="PROSITE" id="PS51722">
    <property type="entry name" value="G_TR_2"/>
    <property type="match status" value="1"/>
</dbReference>
<sequence>MRSSEQPARVPATLADWLGQRASQDLLRVIVCGSAGAGKSTLVERLLCESGQLGAEPMSVLQADVRSLGGQGKSFALAALIDGLEAEREEGMTIDVGYRFLSTPHRRFIVADTPGSELYTRNMVSAASTATAAILLVDARQGMTTQTRRHAYLASLIGIRHIILAVNKMDEVAYASQVFADHQAAFNAMVEPLGLHCVTAIALSALNGDNIAARSAQTPWYQGPTLIACLETLQAQYPAEAKTVFPVQWVNRPDATFCGLSGTLASGQLAVGSEMRVTASGQTAKISRIVTADKDLDIANPGDAITLQLDRDVDAVRGDILAGSDTPLEMTDQFEATLVWLHDEPGLIGRMYEIKLANQWASASLTALKYRLDVTTHGHEPCRKLQSNDIAVANLALSKPLVFDSYAQSRTLGGFVLVDKYSHATVAVGMISHNLRRAQNVHRQALSIGRQDRERLNGHAGKVIWFTGLSGSGKSTLANALEKELHAQGMRTYILDGDNIRQGLNKDLGFTDADRVENIRRVAEVARLMMDAGMVVMTAFISPFRAERQMARELIGEQHFMEVFVDTPLEVCEQRDPKGLYKKARNGQLPNMTGIHSPYEPPVTPEFTIAASGDDPACAVRTLLGAI</sequence>
<gene>
    <name evidence="5 7" type="primary">cysC</name>
    <name evidence="7" type="ORF">KSS94_27040</name>
</gene>
<dbReference type="InterPro" id="IPR002891">
    <property type="entry name" value="APS"/>
</dbReference>
<keyword evidence="5 7" id="KW-0418">Kinase</keyword>
<dbReference type="NCBIfam" id="NF003013">
    <property type="entry name" value="PRK03846.1"/>
    <property type="match status" value="1"/>
</dbReference>
<dbReference type="EMBL" id="CP077076">
    <property type="protein sequence ID" value="QXH51546.1"/>
    <property type="molecule type" value="Genomic_DNA"/>
</dbReference>
<evidence type="ECO:0000256" key="4">
    <source>
        <dbReference type="ARBA" id="ARBA00023134"/>
    </source>
</evidence>
<dbReference type="Pfam" id="PF00009">
    <property type="entry name" value="GTP_EFTU"/>
    <property type="match status" value="1"/>
</dbReference>
<keyword evidence="1 5" id="KW-0808">Transferase</keyword>
<dbReference type="NCBIfam" id="NF004035">
    <property type="entry name" value="PRK05506.1"/>
    <property type="match status" value="1"/>
</dbReference>
<evidence type="ECO:0000256" key="1">
    <source>
        <dbReference type="ARBA" id="ARBA00022679"/>
    </source>
</evidence>
<keyword evidence="2 5" id="KW-0547">Nucleotide-binding</keyword>
<evidence type="ECO:0000256" key="5">
    <source>
        <dbReference type="HAMAP-Rule" id="MF_00065"/>
    </source>
</evidence>
<reference evidence="7" key="1">
    <citation type="journal article" date="2021" name="Microorganisms">
        <title>The Ever-Expanding Pseudomonas Genus: Description of 43 New Species and Partition of the Pseudomonas putida Group.</title>
        <authorList>
            <person name="Girard L."/>
            <person name="Lood C."/>
            <person name="Hofte M."/>
            <person name="Vandamme P."/>
            <person name="Rokni-Zadeh H."/>
            <person name="van Noort V."/>
            <person name="Lavigne R."/>
            <person name="De Mot R."/>
        </authorList>
    </citation>
    <scope>NUCLEOTIDE SEQUENCE</scope>
    <source>
        <strain evidence="7">COW40</strain>
    </source>
</reference>
<evidence type="ECO:0000256" key="2">
    <source>
        <dbReference type="ARBA" id="ARBA00022741"/>
    </source>
</evidence>
<evidence type="ECO:0000259" key="6">
    <source>
        <dbReference type="PROSITE" id="PS51722"/>
    </source>
</evidence>
<dbReference type="NCBIfam" id="TIGR00455">
    <property type="entry name" value="apsK"/>
    <property type="match status" value="1"/>
</dbReference>
<keyword evidence="8" id="KW-1185">Reference proteome</keyword>
<dbReference type="SMART" id="SM00382">
    <property type="entry name" value="AAA"/>
    <property type="match status" value="2"/>
</dbReference>
<dbReference type="InterPro" id="IPR003593">
    <property type="entry name" value="AAA+_ATPase"/>
</dbReference>
<name>A0ABX8N5A3_9PSED</name>
<dbReference type="PANTHER" id="PTHR23115">
    <property type="entry name" value="TRANSLATION FACTOR"/>
    <property type="match status" value="1"/>
</dbReference>
<dbReference type="Pfam" id="PF01583">
    <property type="entry name" value="APS_kinase"/>
    <property type="match status" value="1"/>
</dbReference>
<dbReference type="InterPro" id="IPR050100">
    <property type="entry name" value="TRAFAC_GTPase_members"/>
</dbReference>
<comment type="function">
    <text evidence="5">Catalyzes the synthesis of activated sulfate.</text>
</comment>
<evidence type="ECO:0000313" key="8">
    <source>
        <dbReference type="Proteomes" id="UP001046350"/>
    </source>
</evidence>
<dbReference type="EC" id="2.7.1.25" evidence="5"/>
<keyword evidence="5" id="KW-0597">Phosphoprotein</keyword>
<dbReference type="InterPro" id="IPR059117">
    <property type="entry name" value="APS_kinase_dom"/>
</dbReference>
<dbReference type="CDD" id="cd02027">
    <property type="entry name" value="APSK"/>
    <property type="match status" value="1"/>
</dbReference>
<dbReference type="HAMAP" id="MF_00065">
    <property type="entry name" value="Adenylyl_sulf_kinase"/>
    <property type="match status" value="1"/>
</dbReference>
<dbReference type="RefSeq" id="WP_217841062.1">
    <property type="nucleotide sequence ID" value="NZ_CP077076.1"/>
</dbReference>
<dbReference type="Pfam" id="PF22594">
    <property type="entry name" value="GTP-eEF1A_C"/>
    <property type="match status" value="1"/>
</dbReference>
<dbReference type="InterPro" id="IPR044139">
    <property type="entry name" value="CysN_NoDQ_III"/>
</dbReference>
<proteinExistence type="inferred from homology"/>
<comment type="similarity">
    <text evidence="5">Belongs to the APS kinase family.</text>
</comment>
<protein>
    <recommendedName>
        <fullName evidence="5">Adenylyl-sulfate kinase</fullName>
        <ecNumber evidence="5">2.7.1.25</ecNumber>
    </recommendedName>
    <alternativeName>
        <fullName evidence="5">APS kinase</fullName>
    </alternativeName>
    <alternativeName>
        <fullName evidence="5">ATP adenosine-5'-phosphosulfate 3'-phosphotransferase</fullName>
    </alternativeName>
    <alternativeName>
        <fullName evidence="5">Adenosine-5'-phosphosulfate kinase</fullName>
    </alternativeName>
</protein>
<comment type="catalytic activity">
    <reaction evidence="5">
        <text>adenosine 5'-phosphosulfate + ATP = 3'-phosphoadenylyl sulfate + ADP + H(+)</text>
        <dbReference type="Rhea" id="RHEA:24152"/>
        <dbReference type="ChEBI" id="CHEBI:15378"/>
        <dbReference type="ChEBI" id="CHEBI:30616"/>
        <dbReference type="ChEBI" id="CHEBI:58243"/>
        <dbReference type="ChEBI" id="CHEBI:58339"/>
        <dbReference type="ChEBI" id="CHEBI:456216"/>
        <dbReference type="EC" id="2.7.1.25"/>
    </reaction>
</comment>
<comment type="pathway">
    <text evidence="5">Sulfur metabolism; hydrogen sulfide biosynthesis; sulfite from sulfate: step 2/3.</text>
</comment>
<feature type="domain" description="Tr-type G" evidence="6">
    <location>
        <begin position="24"/>
        <end position="242"/>
    </location>
</feature>
<organism evidence="7 8">
    <name type="scientific">Pseudomonas fakonensis</name>
    <dbReference type="NCBI Taxonomy" id="2842355"/>
    <lineage>
        <taxon>Bacteria</taxon>
        <taxon>Pseudomonadati</taxon>
        <taxon>Pseudomonadota</taxon>
        <taxon>Gammaproteobacteria</taxon>
        <taxon>Pseudomonadales</taxon>
        <taxon>Pseudomonadaceae</taxon>
        <taxon>Pseudomonas</taxon>
    </lineage>
</organism>
<dbReference type="Proteomes" id="UP001046350">
    <property type="component" value="Chromosome"/>
</dbReference>
<keyword evidence="4" id="KW-0342">GTP-binding</keyword>
<dbReference type="NCBIfam" id="TIGR02034">
    <property type="entry name" value="CysN"/>
    <property type="match status" value="1"/>
</dbReference>
<feature type="binding site" evidence="5">
    <location>
        <begin position="468"/>
        <end position="475"/>
    </location>
    <ligand>
        <name>ATP</name>
        <dbReference type="ChEBI" id="CHEBI:30616"/>
    </ligand>
</feature>
<evidence type="ECO:0000313" key="7">
    <source>
        <dbReference type="EMBL" id="QXH51546.1"/>
    </source>
</evidence>
<evidence type="ECO:0000256" key="3">
    <source>
        <dbReference type="ARBA" id="ARBA00022840"/>
    </source>
</evidence>
<dbReference type="InterPro" id="IPR054696">
    <property type="entry name" value="GTP-eEF1A_C"/>
</dbReference>
<dbReference type="GO" id="GO:0004020">
    <property type="term" value="F:adenylylsulfate kinase activity"/>
    <property type="evidence" value="ECO:0007669"/>
    <property type="project" value="UniProtKB-EC"/>
</dbReference>
<dbReference type="InterPro" id="IPR000795">
    <property type="entry name" value="T_Tr_GTP-bd_dom"/>
</dbReference>
<dbReference type="InterPro" id="IPR011779">
    <property type="entry name" value="SO4_adenylTrfase_lsu"/>
</dbReference>